<gene>
    <name evidence="2" type="ORF">F0145_16490</name>
</gene>
<feature type="chain" id="PRO_5024336895" evidence="1">
    <location>
        <begin position="22"/>
        <end position="396"/>
    </location>
</feature>
<dbReference type="SUPFAM" id="SSF56935">
    <property type="entry name" value="Porins"/>
    <property type="match status" value="1"/>
</dbReference>
<evidence type="ECO:0000313" key="2">
    <source>
        <dbReference type="EMBL" id="KAA5543515.1"/>
    </source>
</evidence>
<comment type="caution">
    <text evidence="2">The sequence shown here is derived from an EMBL/GenBank/DDBJ whole genome shotgun (WGS) entry which is preliminary data.</text>
</comment>
<dbReference type="EMBL" id="VWSF01000013">
    <property type="protein sequence ID" value="KAA5543515.1"/>
    <property type="molecule type" value="Genomic_DNA"/>
</dbReference>
<organism evidence="2 3">
    <name type="scientific">Adhaeribacter rhizoryzae</name>
    <dbReference type="NCBI Taxonomy" id="2607907"/>
    <lineage>
        <taxon>Bacteria</taxon>
        <taxon>Pseudomonadati</taxon>
        <taxon>Bacteroidota</taxon>
        <taxon>Cytophagia</taxon>
        <taxon>Cytophagales</taxon>
        <taxon>Hymenobacteraceae</taxon>
        <taxon>Adhaeribacter</taxon>
    </lineage>
</organism>
<keyword evidence="1" id="KW-0732">Signal</keyword>
<protein>
    <submittedName>
        <fullName evidence="2">Porin</fullName>
    </submittedName>
</protein>
<evidence type="ECO:0000256" key="1">
    <source>
        <dbReference type="SAM" id="SignalP"/>
    </source>
</evidence>
<dbReference type="Proteomes" id="UP000323426">
    <property type="component" value="Unassembled WGS sequence"/>
</dbReference>
<keyword evidence="3" id="KW-1185">Reference proteome</keyword>
<reference evidence="2 3" key="1">
    <citation type="submission" date="2019-09" db="EMBL/GenBank/DDBJ databases">
        <title>Genome sequence and assembly of Adhaeribacter sp.</title>
        <authorList>
            <person name="Chhetri G."/>
        </authorList>
    </citation>
    <scope>NUCLEOTIDE SEQUENCE [LARGE SCALE GENOMIC DNA]</scope>
    <source>
        <strain evidence="2 3">DK36</strain>
    </source>
</reference>
<sequence length="396" mass="43573">MKKKPLLLSLLIAFTSFQVAAQHTDSVAVTTTPEATPATGALSINGYVDAYYFNNFNNPQSGLNRGRIFDLPTNTFSLGLVQTMFTYTYGKSKVVADLTYGPNADLGNFGNYRSLNTNQDNITSSSFAIKQAYLSYNITDKLAFTIGQYGTHIGYELIDAPLNFNYSLSYLFGNGPFYHTGAKFDYAVNDKLGLMVGVVNGWDMLMDLNKQKSVTAQVHLAPVEGFHIYANYIGGDEHDGKSYFGSIKGSRTNLWDLTTSFQASDKVKFGVNAAYGAYSTGAKIVDDTDPYSEDATWKGGAVYLNFAASDKFGLGFRAERFEDPSGVRYFGPFKGNEFTLTGDIKLADGHFNLKPELRIDTAKDKYFEDTNGNLTKKSQVTIGAAFIYTFDFTPGK</sequence>
<dbReference type="Pfam" id="PF07642">
    <property type="entry name" value="BBP2"/>
    <property type="match status" value="1"/>
</dbReference>
<evidence type="ECO:0000313" key="3">
    <source>
        <dbReference type="Proteomes" id="UP000323426"/>
    </source>
</evidence>
<dbReference type="RefSeq" id="WP_150089913.1">
    <property type="nucleotide sequence ID" value="NZ_VWSF01000013.1"/>
</dbReference>
<dbReference type="InterPro" id="IPR011486">
    <property type="entry name" value="BBP2"/>
</dbReference>
<accession>A0A5M6DE99</accession>
<dbReference type="AlphaFoldDB" id="A0A5M6DE99"/>
<feature type="signal peptide" evidence="1">
    <location>
        <begin position="1"/>
        <end position="21"/>
    </location>
</feature>
<name>A0A5M6DE99_9BACT</name>
<proteinExistence type="predicted"/>